<evidence type="ECO:0000313" key="1">
    <source>
        <dbReference type="EMBL" id="AYE36825.1"/>
    </source>
</evidence>
<protein>
    <submittedName>
        <fullName evidence="1">Uncharacterized protein</fullName>
    </submittedName>
</protein>
<dbReference type="OrthoDB" id="350998at2"/>
<dbReference type="Proteomes" id="UP000275571">
    <property type="component" value="Plasmid lp129"/>
</dbReference>
<dbReference type="InterPro" id="IPR010875">
    <property type="entry name" value="DUF1506"/>
</dbReference>
<evidence type="ECO:0000313" key="2">
    <source>
        <dbReference type="Proteomes" id="UP000275571"/>
    </source>
</evidence>
<keyword evidence="2" id="KW-1185">Reference proteome</keyword>
<dbReference type="KEGG" id="btur:DB313_04825"/>
<gene>
    <name evidence="1" type="ORF">DB313_04825</name>
</gene>
<name>A0A386PNY4_9SPIR</name>
<geneLocation type="plasmid" evidence="1 2">
    <name>lp129</name>
</geneLocation>
<proteinExistence type="predicted"/>
<sequence>MSGALEKVNLSIKNSIKRYAQPMFLFKKTLVKNEENASYEKKISRKNFTKFSGVFLPLTKEEKIDLFDTKIIANEFFAKVYTLDYLDFRPEEQVLVDKSFLEIVSISGFAQNEIGYTMLILQGL</sequence>
<keyword evidence="1" id="KW-0614">Plasmid</keyword>
<dbReference type="RefSeq" id="WP_120104744.1">
    <property type="nucleotide sequence ID" value="NZ_CP028885.1"/>
</dbReference>
<dbReference type="Pfam" id="PF07405">
    <property type="entry name" value="DUF1506"/>
    <property type="match status" value="1"/>
</dbReference>
<dbReference type="AlphaFoldDB" id="A0A386PNY4"/>
<organism evidence="1 2">
    <name type="scientific">Borrelia turcica IST7</name>
    <dbReference type="NCBI Taxonomy" id="1104446"/>
    <lineage>
        <taxon>Bacteria</taxon>
        <taxon>Pseudomonadati</taxon>
        <taxon>Spirochaetota</taxon>
        <taxon>Spirochaetia</taxon>
        <taxon>Spirochaetales</taxon>
        <taxon>Borreliaceae</taxon>
        <taxon>Borrelia</taxon>
    </lineage>
</organism>
<reference evidence="1 2" key="1">
    <citation type="journal article" date="2018" name="Infect. Genet. Evol.">
        <title>Genome-wide analysis of Borrelia turcica and 'Candidatus Borrelia tachyglossi' shows relapsing fever-like genomes with unique genomic links to Lyme disease Borrelia.</title>
        <authorList>
            <person name="Gofton A.W."/>
            <person name="Margos G."/>
            <person name="Fingerle V."/>
            <person name="Hepner S."/>
            <person name="Loh S.M."/>
            <person name="Ryan U."/>
            <person name="Irwin P."/>
            <person name="Oskam C.L."/>
        </authorList>
    </citation>
    <scope>NUCLEOTIDE SEQUENCE [LARGE SCALE GENOMIC DNA]</scope>
    <source>
        <strain evidence="1 2">IST7</strain>
        <plasmid evidence="1">lp129</plasmid>
    </source>
</reference>
<accession>A0A386PNY4</accession>
<dbReference type="EMBL" id="CP028885">
    <property type="protein sequence ID" value="AYE36825.1"/>
    <property type="molecule type" value="Genomic_DNA"/>
</dbReference>